<feature type="compositionally biased region" description="Basic and acidic residues" evidence="1">
    <location>
        <begin position="88"/>
        <end position="98"/>
    </location>
</feature>
<sequence length="157" mass="16740">MDDLVRGRVPDRVEPHISVTHVGTLLQVEGQPQQLLGDAQLPARDHLHGEGLIEQHGVGTRLKPQQAGLLSLAALPAPRRNRAVLLEPRDGSAGDRGHAIPTGPSAGPSLGFQENCAILGELVRVLVESPPAGVSTSADPVLEREHGLRTARWWPLS</sequence>
<protein>
    <submittedName>
        <fullName evidence="2">Uncharacterized protein</fullName>
    </submittedName>
</protein>
<proteinExistence type="predicted"/>
<organism evidence="2 3">
    <name type="scientific">Eschrichtius robustus</name>
    <name type="common">California gray whale</name>
    <name type="synonym">Eschrichtius gibbosus</name>
    <dbReference type="NCBI Taxonomy" id="9764"/>
    <lineage>
        <taxon>Eukaryota</taxon>
        <taxon>Metazoa</taxon>
        <taxon>Chordata</taxon>
        <taxon>Craniata</taxon>
        <taxon>Vertebrata</taxon>
        <taxon>Euteleostomi</taxon>
        <taxon>Mammalia</taxon>
        <taxon>Eutheria</taxon>
        <taxon>Laurasiatheria</taxon>
        <taxon>Artiodactyla</taxon>
        <taxon>Whippomorpha</taxon>
        <taxon>Cetacea</taxon>
        <taxon>Mysticeti</taxon>
        <taxon>Eschrichtiidae</taxon>
        <taxon>Eschrichtius</taxon>
    </lineage>
</organism>
<evidence type="ECO:0000313" key="3">
    <source>
        <dbReference type="Proteomes" id="UP001159641"/>
    </source>
</evidence>
<reference evidence="2 3" key="1">
    <citation type="submission" date="2022-11" db="EMBL/GenBank/DDBJ databases">
        <title>Whole genome sequence of Eschrichtius robustus ER-17-0199.</title>
        <authorList>
            <person name="Bruniche-Olsen A."/>
            <person name="Black A.N."/>
            <person name="Fields C.J."/>
            <person name="Walden K."/>
            <person name="Dewoody J.A."/>
        </authorList>
    </citation>
    <scope>NUCLEOTIDE SEQUENCE [LARGE SCALE GENOMIC DNA]</scope>
    <source>
        <strain evidence="2">ER-17-0199</strain>
        <tissue evidence="2">Blubber</tissue>
    </source>
</reference>
<dbReference type="Proteomes" id="UP001159641">
    <property type="component" value="Unassembled WGS sequence"/>
</dbReference>
<keyword evidence="3" id="KW-1185">Reference proteome</keyword>
<comment type="caution">
    <text evidence="2">The sequence shown here is derived from an EMBL/GenBank/DDBJ whole genome shotgun (WGS) entry which is preliminary data.</text>
</comment>
<evidence type="ECO:0000313" key="2">
    <source>
        <dbReference type="EMBL" id="KAJ8778039.1"/>
    </source>
</evidence>
<accession>A0AB34GI17</accession>
<name>A0AB34GI17_ESCRO</name>
<dbReference type="EMBL" id="JAIQCJ010002274">
    <property type="protein sequence ID" value="KAJ8778039.1"/>
    <property type="molecule type" value="Genomic_DNA"/>
</dbReference>
<dbReference type="AlphaFoldDB" id="A0AB34GI17"/>
<evidence type="ECO:0000256" key="1">
    <source>
        <dbReference type="SAM" id="MobiDB-lite"/>
    </source>
</evidence>
<feature type="region of interest" description="Disordered" evidence="1">
    <location>
        <begin position="88"/>
        <end position="108"/>
    </location>
</feature>
<gene>
    <name evidence="2" type="ORF">J1605_014001</name>
</gene>